<keyword evidence="3" id="KW-1185">Reference proteome</keyword>
<dbReference type="AlphaFoldDB" id="A0A517S9Y7"/>
<evidence type="ECO:0000313" key="2">
    <source>
        <dbReference type="EMBL" id="QDT52933.1"/>
    </source>
</evidence>
<dbReference type="RefSeq" id="WP_145027705.1">
    <property type="nucleotide sequence ID" value="NZ_CP036271.1"/>
</dbReference>
<keyword evidence="1" id="KW-1133">Transmembrane helix</keyword>
<keyword evidence="1" id="KW-0812">Transmembrane</keyword>
<evidence type="ECO:0000313" key="3">
    <source>
        <dbReference type="Proteomes" id="UP000315700"/>
    </source>
</evidence>
<dbReference type="InParanoid" id="A0A517S9Y7"/>
<feature type="transmembrane region" description="Helical" evidence="1">
    <location>
        <begin position="31"/>
        <end position="53"/>
    </location>
</feature>
<gene>
    <name evidence="2" type="ORF">Pan44_09460</name>
</gene>
<dbReference type="EMBL" id="CP036271">
    <property type="protein sequence ID" value="QDT52933.1"/>
    <property type="molecule type" value="Genomic_DNA"/>
</dbReference>
<dbReference type="KEGG" id="ccos:Pan44_09460"/>
<organism evidence="2 3">
    <name type="scientific">Caulifigura coniformis</name>
    <dbReference type="NCBI Taxonomy" id="2527983"/>
    <lineage>
        <taxon>Bacteria</taxon>
        <taxon>Pseudomonadati</taxon>
        <taxon>Planctomycetota</taxon>
        <taxon>Planctomycetia</taxon>
        <taxon>Planctomycetales</taxon>
        <taxon>Planctomycetaceae</taxon>
        <taxon>Caulifigura</taxon>
    </lineage>
</organism>
<reference evidence="2 3" key="1">
    <citation type="submission" date="2019-02" db="EMBL/GenBank/DDBJ databases">
        <title>Deep-cultivation of Planctomycetes and their phenomic and genomic characterization uncovers novel biology.</title>
        <authorList>
            <person name="Wiegand S."/>
            <person name="Jogler M."/>
            <person name="Boedeker C."/>
            <person name="Pinto D."/>
            <person name="Vollmers J."/>
            <person name="Rivas-Marin E."/>
            <person name="Kohn T."/>
            <person name="Peeters S.H."/>
            <person name="Heuer A."/>
            <person name="Rast P."/>
            <person name="Oberbeckmann S."/>
            <person name="Bunk B."/>
            <person name="Jeske O."/>
            <person name="Meyerdierks A."/>
            <person name="Storesund J.E."/>
            <person name="Kallscheuer N."/>
            <person name="Luecker S."/>
            <person name="Lage O.M."/>
            <person name="Pohl T."/>
            <person name="Merkel B.J."/>
            <person name="Hornburger P."/>
            <person name="Mueller R.-W."/>
            <person name="Bruemmer F."/>
            <person name="Labrenz M."/>
            <person name="Spormann A.M."/>
            <person name="Op den Camp H."/>
            <person name="Overmann J."/>
            <person name="Amann R."/>
            <person name="Jetten M.S.M."/>
            <person name="Mascher T."/>
            <person name="Medema M.H."/>
            <person name="Devos D.P."/>
            <person name="Kaster A.-K."/>
            <person name="Ovreas L."/>
            <person name="Rohde M."/>
            <person name="Galperin M.Y."/>
            <person name="Jogler C."/>
        </authorList>
    </citation>
    <scope>NUCLEOTIDE SEQUENCE [LARGE SCALE GENOMIC DNA]</scope>
    <source>
        <strain evidence="2 3">Pan44</strain>
    </source>
</reference>
<keyword evidence="1" id="KW-0472">Membrane</keyword>
<accession>A0A517S9Y7</accession>
<evidence type="ECO:0000256" key="1">
    <source>
        <dbReference type="SAM" id="Phobius"/>
    </source>
</evidence>
<name>A0A517S9Y7_9PLAN</name>
<dbReference type="Proteomes" id="UP000315700">
    <property type="component" value="Chromosome"/>
</dbReference>
<feature type="transmembrane region" description="Helical" evidence="1">
    <location>
        <begin position="7"/>
        <end position="25"/>
    </location>
</feature>
<sequence>MTRRQRNAIYGWCWLVGMAIGYAVAGPMAALVIFFLPVALIGCCFAVLGKLRIDWDHRRGVKRTSDDNSGQPGSSG</sequence>
<protein>
    <submittedName>
        <fullName evidence="2">Uncharacterized protein</fullName>
    </submittedName>
</protein>
<proteinExistence type="predicted"/>